<dbReference type="PROSITE" id="PS51106">
    <property type="entry name" value="PTS_EIIC_TYPE_4"/>
    <property type="match status" value="1"/>
</dbReference>
<accession>A0A810L8D2</accession>
<dbReference type="GO" id="GO:0005886">
    <property type="term" value="C:plasma membrane"/>
    <property type="evidence" value="ECO:0007669"/>
    <property type="project" value="UniProtKB-SubCell"/>
</dbReference>
<keyword evidence="12" id="KW-1185">Reference proteome</keyword>
<evidence type="ECO:0000256" key="9">
    <source>
        <dbReference type="SAM" id="MobiDB-lite"/>
    </source>
</evidence>
<name>A0A810L8D2_9ACTN</name>
<evidence type="ECO:0000313" key="12">
    <source>
        <dbReference type="Proteomes" id="UP000680750"/>
    </source>
</evidence>
<proteinExistence type="predicted"/>
<dbReference type="GO" id="GO:0009401">
    <property type="term" value="P:phosphoenolpyruvate-dependent sugar phosphotransferase system"/>
    <property type="evidence" value="ECO:0007669"/>
    <property type="project" value="UniProtKB-KW"/>
</dbReference>
<feature type="transmembrane region" description="Helical" evidence="10">
    <location>
        <begin position="97"/>
        <end position="116"/>
    </location>
</feature>
<comment type="subcellular location">
    <subcellularLocation>
        <location evidence="1">Cell membrane</location>
        <topology evidence="1">Multi-pass membrane protein</topology>
    </subcellularLocation>
</comment>
<keyword evidence="4" id="KW-0762">Sugar transport</keyword>
<keyword evidence="6 10" id="KW-0812">Transmembrane</keyword>
<dbReference type="Pfam" id="PF03609">
    <property type="entry name" value="EII-Sor"/>
    <property type="match status" value="1"/>
</dbReference>
<keyword evidence="7 10" id="KW-1133">Transmembrane helix</keyword>
<evidence type="ECO:0000256" key="5">
    <source>
        <dbReference type="ARBA" id="ARBA00022683"/>
    </source>
</evidence>
<sequence length="274" mass="27612">MSLAQAALIAVVVALAYLARRIGGDPGLERPIVLGPIVGLILGDLQTGIIVGGSLELVFIGASPIGGSVPPNVAIGAAIGTALAVGSGHGVQAALVAAIPAAVVGTFFELFAKTVCSFLVHRADRAAAEARGRSIMAVVWAGNAVHFLAYAIPTFLVLRFGGSAIQSLLSGLNEHVQAALNTAAALLPAVGFAILLSVLYNKMLFPLFFVGFAVAAYTDFSVIGIAMLATALVAVIMRRFSSSAAAPPPAPAVPAAPAEKDADSAPAPVTTRLV</sequence>
<organism evidence="11 12">
    <name type="scientific">Actinocatenispora sera</name>
    <dbReference type="NCBI Taxonomy" id="390989"/>
    <lineage>
        <taxon>Bacteria</taxon>
        <taxon>Bacillati</taxon>
        <taxon>Actinomycetota</taxon>
        <taxon>Actinomycetes</taxon>
        <taxon>Micromonosporales</taxon>
        <taxon>Micromonosporaceae</taxon>
        <taxon>Actinocatenispora</taxon>
    </lineage>
</organism>
<dbReference type="EMBL" id="AP023354">
    <property type="protein sequence ID" value="BCJ30862.1"/>
    <property type="molecule type" value="Genomic_DNA"/>
</dbReference>
<evidence type="ECO:0000256" key="2">
    <source>
        <dbReference type="ARBA" id="ARBA00022448"/>
    </source>
</evidence>
<keyword evidence="8 10" id="KW-0472">Membrane</keyword>
<keyword evidence="5" id="KW-0598">Phosphotransferase system</keyword>
<dbReference type="InterPro" id="IPR050303">
    <property type="entry name" value="GatZ_KbaZ_carbometab"/>
</dbReference>
<evidence type="ECO:0000256" key="10">
    <source>
        <dbReference type="SAM" id="Phobius"/>
    </source>
</evidence>
<keyword evidence="3" id="KW-1003">Cell membrane</keyword>
<feature type="transmembrane region" description="Helical" evidence="10">
    <location>
        <begin position="207"/>
        <end position="237"/>
    </location>
</feature>
<evidence type="ECO:0000256" key="3">
    <source>
        <dbReference type="ARBA" id="ARBA00022475"/>
    </source>
</evidence>
<evidence type="ECO:0000256" key="8">
    <source>
        <dbReference type="ARBA" id="ARBA00023136"/>
    </source>
</evidence>
<feature type="transmembrane region" description="Helical" evidence="10">
    <location>
        <begin position="137"/>
        <end position="158"/>
    </location>
</feature>
<reference evidence="11" key="1">
    <citation type="submission" date="2020-08" db="EMBL/GenBank/DDBJ databases">
        <title>Whole genome shotgun sequence of Actinocatenispora sera NBRC 101916.</title>
        <authorList>
            <person name="Komaki H."/>
            <person name="Tamura T."/>
        </authorList>
    </citation>
    <scope>NUCLEOTIDE SEQUENCE</scope>
    <source>
        <strain evidence="11">NBRC 101916</strain>
    </source>
</reference>
<feature type="transmembrane region" description="Helical" evidence="10">
    <location>
        <begin position="178"/>
        <end position="200"/>
    </location>
</feature>
<dbReference type="OrthoDB" id="7058816at2"/>
<dbReference type="KEGG" id="aser:Asera_49700"/>
<dbReference type="RefSeq" id="WP_084131522.1">
    <property type="nucleotide sequence ID" value="NZ_AP023354.1"/>
</dbReference>
<keyword evidence="2" id="KW-0813">Transport</keyword>
<evidence type="ECO:0000313" key="11">
    <source>
        <dbReference type="EMBL" id="BCJ30862.1"/>
    </source>
</evidence>
<evidence type="ECO:0000256" key="6">
    <source>
        <dbReference type="ARBA" id="ARBA00022692"/>
    </source>
</evidence>
<dbReference type="PANTHER" id="PTHR32502">
    <property type="entry name" value="N-ACETYLGALACTOSAMINE PERMEASE II COMPONENT-RELATED"/>
    <property type="match status" value="1"/>
</dbReference>
<dbReference type="AlphaFoldDB" id="A0A810L8D2"/>
<evidence type="ECO:0000256" key="4">
    <source>
        <dbReference type="ARBA" id="ARBA00022597"/>
    </source>
</evidence>
<protein>
    <submittedName>
        <fullName evidence="11">PTS mannose transporter subunit IICD</fullName>
    </submittedName>
</protein>
<feature type="transmembrane region" description="Helical" evidence="10">
    <location>
        <begin position="37"/>
        <end position="60"/>
    </location>
</feature>
<dbReference type="PANTHER" id="PTHR32502:SF8">
    <property type="entry name" value="N-ACETYLGALACTOSAMINE PERMEASE IIC COMPONENT 1"/>
    <property type="match status" value="1"/>
</dbReference>
<dbReference type="InterPro" id="IPR004700">
    <property type="entry name" value="PTS_IIC_man"/>
</dbReference>
<gene>
    <name evidence="11" type="ORF">Asera_49700</name>
</gene>
<evidence type="ECO:0000256" key="7">
    <source>
        <dbReference type="ARBA" id="ARBA00022989"/>
    </source>
</evidence>
<evidence type="ECO:0000256" key="1">
    <source>
        <dbReference type="ARBA" id="ARBA00004651"/>
    </source>
</evidence>
<dbReference type="Proteomes" id="UP000680750">
    <property type="component" value="Chromosome"/>
</dbReference>
<feature type="region of interest" description="Disordered" evidence="9">
    <location>
        <begin position="245"/>
        <end position="274"/>
    </location>
</feature>